<dbReference type="InterPro" id="IPR004408">
    <property type="entry name" value="Biotin_CoA_COase_ligase"/>
</dbReference>
<accession>A0A5Q0TAW7</accession>
<evidence type="ECO:0000256" key="5">
    <source>
        <dbReference type="ARBA" id="ARBA00047846"/>
    </source>
</evidence>
<dbReference type="CDD" id="cd00090">
    <property type="entry name" value="HTH_ARSR"/>
    <property type="match status" value="1"/>
</dbReference>
<keyword evidence="6" id="KW-0238">DNA-binding</keyword>
<evidence type="ECO:0000313" key="9">
    <source>
        <dbReference type="Proteomes" id="UP000348942"/>
    </source>
</evidence>
<dbReference type="PANTHER" id="PTHR12835:SF5">
    <property type="entry name" value="BIOTIN--PROTEIN LIGASE"/>
    <property type="match status" value="1"/>
</dbReference>
<dbReference type="GO" id="GO:0005524">
    <property type="term" value="F:ATP binding"/>
    <property type="evidence" value="ECO:0007669"/>
    <property type="project" value="UniProtKB-UniRule"/>
</dbReference>
<dbReference type="InterPro" id="IPR008988">
    <property type="entry name" value="Transcriptional_repressor_C"/>
</dbReference>
<comment type="similarity">
    <text evidence="6">Belongs to the biotin--protein ligase family.</text>
</comment>
<dbReference type="Proteomes" id="UP000348942">
    <property type="component" value="Chromosome 1"/>
</dbReference>
<dbReference type="Gene3D" id="3.30.930.10">
    <property type="entry name" value="Bira Bifunctional Protein, Domain 2"/>
    <property type="match status" value="1"/>
</dbReference>
<keyword evidence="4 6" id="KW-0092">Biotin</keyword>
<feature type="domain" description="BPL/LPL catalytic" evidence="7">
    <location>
        <begin position="70"/>
        <end position="259"/>
    </location>
</feature>
<dbReference type="NCBIfam" id="TIGR00121">
    <property type="entry name" value="birA_ligase"/>
    <property type="match status" value="1"/>
</dbReference>
<keyword evidence="2 6" id="KW-0547">Nucleotide-binding</keyword>
<dbReference type="InterPro" id="IPR004143">
    <property type="entry name" value="BPL_LPL_catalytic"/>
</dbReference>
<feature type="binding site" evidence="6">
    <location>
        <position position="187"/>
    </location>
    <ligand>
        <name>biotin</name>
        <dbReference type="ChEBI" id="CHEBI:57586"/>
    </ligand>
</feature>
<dbReference type="InterPro" id="IPR036388">
    <property type="entry name" value="WH-like_DNA-bd_sf"/>
</dbReference>
<dbReference type="InterPro" id="IPR030855">
    <property type="entry name" value="Bifunct_BirA"/>
</dbReference>
<dbReference type="PANTHER" id="PTHR12835">
    <property type="entry name" value="BIOTIN PROTEIN LIGASE"/>
    <property type="match status" value="1"/>
</dbReference>
<dbReference type="SUPFAM" id="SSF50037">
    <property type="entry name" value="C-terminal domain of transcriptional repressors"/>
    <property type="match status" value="1"/>
</dbReference>
<dbReference type="GO" id="GO:0005737">
    <property type="term" value="C:cytoplasm"/>
    <property type="evidence" value="ECO:0007669"/>
    <property type="project" value="TreeGrafter"/>
</dbReference>
<evidence type="ECO:0000256" key="2">
    <source>
        <dbReference type="ARBA" id="ARBA00022741"/>
    </source>
</evidence>
<feature type="binding site" evidence="6">
    <location>
        <position position="116"/>
    </location>
    <ligand>
        <name>biotin</name>
        <dbReference type="ChEBI" id="CHEBI:57586"/>
    </ligand>
</feature>
<dbReference type="InterPro" id="IPR013196">
    <property type="entry name" value="HTH_11"/>
</dbReference>
<dbReference type="GO" id="GO:0006355">
    <property type="term" value="P:regulation of DNA-templated transcription"/>
    <property type="evidence" value="ECO:0007669"/>
    <property type="project" value="UniProtKB-UniRule"/>
</dbReference>
<sequence length="326" mass="36232">MTEMIRKEHVVKYQIIKVLSDGQFHSGEALGEMLGMSRAAISKHVKAIQTWGLDIYRVQGKGYQLSNAIELLDQSLIQRSSQQPVELIPIIDSTNQYLLDKSKDKESGCVCVAEYQAKGRGRRGREWVSPFGANLYFSMYWKLDAGVAAAMGLSLAIGVAIVDGLESLGAKDIKLKWPNDIYHHDKKLAGVLVEMSGQTGEAAHLVIGMGLNIHMSKTTDNIDQSWTNLEQVFDGNTPSRNNVVIALLAAWKRVLTEYEHKGMSELVERWNQLDNFHNQSIKLIMGNKEVYGQCKGINSQGAILLHTEQGEEAYVGGEISLRKADN</sequence>
<keyword evidence="3 6" id="KW-0067">ATP-binding</keyword>
<evidence type="ECO:0000256" key="1">
    <source>
        <dbReference type="ARBA" id="ARBA00022598"/>
    </source>
</evidence>
<evidence type="ECO:0000259" key="7">
    <source>
        <dbReference type="PROSITE" id="PS51733"/>
    </source>
</evidence>
<protein>
    <recommendedName>
        <fullName evidence="6">Bifunctional ligase/repressor BirA</fullName>
    </recommendedName>
    <alternativeName>
        <fullName evidence="6">Biotin operon repressor</fullName>
    </alternativeName>
    <alternativeName>
        <fullName evidence="6">Biotin--[acetyl-CoA-carboxylase] ligase</fullName>
        <ecNumber evidence="6">6.3.4.15</ecNumber>
    </alternativeName>
    <alternativeName>
        <fullName evidence="6">Biotin--protein ligase</fullName>
    </alternativeName>
    <alternativeName>
        <fullName evidence="6">Biotin-[acetyl-CoA carboxylase] synthetase</fullName>
    </alternativeName>
</protein>
<feature type="binding site" evidence="6">
    <location>
        <begin position="93"/>
        <end position="95"/>
    </location>
    <ligand>
        <name>biotin</name>
        <dbReference type="ChEBI" id="CHEBI:57586"/>
    </ligand>
</feature>
<dbReference type="InterPro" id="IPR011991">
    <property type="entry name" value="ArsR-like_HTH"/>
</dbReference>
<evidence type="ECO:0000256" key="4">
    <source>
        <dbReference type="ARBA" id="ARBA00023267"/>
    </source>
</evidence>
<comment type="catalytic activity">
    <reaction evidence="5 6">
        <text>biotin + L-lysyl-[protein] + ATP = N(6)-biotinyl-L-lysyl-[protein] + AMP + diphosphate + H(+)</text>
        <dbReference type="Rhea" id="RHEA:11756"/>
        <dbReference type="Rhea" id="RHEA-COMP:9752"/>
        <dbReference type="Rhea" id="RHEA-COMP:10505"/>
        <dbReference type="ChEBI" id="CHEBI:15378"/>
        <dbReference type="ChEBI" id="CHEBI:29969"/>
        <dbReference type="ChEBI" id="CHEBI:30616"/>
        <dbReference type="ChEBI" id="CHEBI:33019"/>
        <dbReference type="ChEBI" id="CHEBI:57586"/>
        <dbReference type="ChEBI" id="CHEBI:83144"/>
        <dbReference type="ChEBI" id="CHEBI:456215"/>
        <dbReference type="EC" id="6.3.4.15"/>
    </reaction>
</comment>
<dbReference type="Pfam" id="PF02237">
    <property type="entry name" value="BPL_C"/>
    <property type="match status" value="1"/>
</dbReference>
<keyword evidence="9" id="KW-1185">Reference proteome</keyword>
<dbReference type="NCBIfam" id="NF008847">
    <property type="entry name" value="PRK11886.1-2"/>
    <property type="match status" value="1"/>
</dbReference>
<evidence type="ECO:0000256" key="3">
    <source>
        <dbReference type="ARBA" id="ARBA00022840"/>
    </source>
</evidence>
<dbReference type="EC" id="6.3.4.15" evidence="6"/>
<evidence type="ECO:0000313" key="8">
    <source>
        <dbReference type="EMBL" id="QGA64030.1"/>
    </source>
</evidence>
<organism evidence="8 9">
    <name type="scientific">Vibrio algicola</name>
    <dbReference type="NCBI Taxonomy" id="2662262"/>
    <lineage>
        <taxon>Bacteria</taxon>
        <taxon>Pseudomonadati</taxon>
        <taxon>Pseudomonadota</taxon>
        <taxon>Gammaproteobacteria</taxon>
        <taxon>Vibrionales</taxon>
        <taxon>Vibrionaceae</taxon>
        <taxon>Vibrio</taxon>
    </lineage>
</organism>
<reference evidence="8 9" key="1">
    <citation type="submission" date="2019-10" db="EMBL/GenBank/DDBJ databases">
        <title>Vibrio sp. nov., isolated from Coralline algae surface.</title>
        <authorList>
            <person name="Geng Y."/>
            <person name="Zhang X."/>
        </authorList>
    </citation>
    <scope>NUCLEOTIDE SEQUENCE [LARGE SCALE GENOMIC DNA]</scope>
    <source>
        <strain evidence="8 9">SM1977</strain>
    </source>
</reference>
<name>A0A5Q0TAW7_9VIBR</name>
<keyword evidence="6" id="KW-0678">Repressor</keyword>
<dbReference type="CDD" id="cd16442">
    <property type="entry name" value="BPL"/>
    <property type="match status" value="1"/>
</dbReference>
<dbReference type="GO" id="GO:0004077">
    <property type="term" value="F:biotin--[biotin carboxyl-carrier protein] ligase activity"/>
    <property type="evidence" value="ECO:0007669"/>
    <property type="project" value="UniProtKB-UniRule"/>
</dbReference>
<dbReference type="InterPro" id="IPR003142">
    <property type="entry name" value="BPL_C"/>
</dbReference>
<keyword evidence="6" id="KW-0804">Transcription</keyword>
<keyword evidence="6" id="KW-0805">Transcription regulation</keyword>
<comment type="function">
    <text evidence="6">Acts both as a biotin--[acetyl-CoA-carboxylase] ligase and a biotin-operon repressor. In the presence of ATP, BirA activates biotin to form the BirA-biotinyl-5'-adenylate (BirA-bio-5'-AMP or holoBirA) complex. HoloBirA can either transfer the biotinyl moiety to the biotin carboxyl carrier protein (BCCP) subunit of acetyl-CoA carboxylase, or bind to the biotin operator site and inhibit transcription of the operon.</text>
</comment>
<feature type="binding site" evidence="6">
    <location>
        <begin position="120"/>
        <end position="122"/>
    </location>
    <ligand>
        <name>biotin</name>
        <dbReference type="ChEBI" id="CHEBI:57586"/>
    </ligand>
</feature>
<dbReference type="GO" id="GO:0003677">
    <property type="term" value="F:DNA binding"/>
    <property type="evidence" value="ECO:0007669"/>
    <property type="project" value="UniProtKB-UniRule"/>
</dbReference>
<dbReference type="EMBL" id="CP045699">
    <property type="protein sequence ID" value="QGA64030.1"/>
    <property type="molecule type" value="Genomic_DNA"/>
</dbReference>
<dbReference type="SUPFAM" id="SSF46785">
    <property type="entry name" value="Winged helix' DNA-binding domain"/>
    <property type="match status" value="1"/>
</dbReference>
<dbReference type="InterPro" id="IPR045864">
    <property type="entry name" value="aa-tRNA-synth_II/BPL/LPL"/>
</dbReference>
<dbReference type="Pfam" id="PF03099">
    <property type="entry name" value="BPL_LplA_LipB"/>
    <property type="match status" value="1"/>
</dbReference>
<evidence type="ECO:0000256" key="6">
    <source>
        <dbReference type="HAMAP-Rule" id="MF_00978"/>
    </source>
</evidence>
<keyword evidence="1 6" id="KW-0436">Ligase</keyword>
<dbReference type="HAMAP" id="MF_00978">
    <property type="entry name" value="Bifunct_BirA"/>
    <property type="match status" value="1"/>
</dbReference>
<proteinExistence type="inferred from homology"/>
<dbReference type="AlphaFoldDB" id="A0A5Q0TAW7"/>
<feature type="DNA-binding region" description="H-T-H motif" evidence="6">
    <location>
        <begin position="27"/>
        <end position="46"/>
    </location>
</feature>
<dbReference type="SUPFAM" id="SSF55681">
    <property type="entry name" value="Class II aaRS and biotin synthetases"/>
    <property type="match status" value="1"/>
</dbReference>
<dbReference type="Gene3D" id="1.10.10.10">
    <property type="entry name" value="Winged helix-like DNA-binding domain superfamily/Winged helix DNA-binding domain"/>
    <property type="match status" value="1"/>
</dbReference>
<dbReference type="RefSeq" id="WP_153445641.1">
    <property type="nucleotide sequence ID" value="NZ_CP045699.1"/>
</dbReference>
<gene>
    <name evidence="6 8" type="primary">birA</name>
    <name evidence="8" type="ORF">GFB47_00470</name>
</gene>
<dbReference type="Pfam" id="PF08279">
    <property type="entry name" value="HTH_11"/>
    <property type="match status" value="1"/>
</dbReference>
<dbReference type="InterPro" id="IPR036390">
    <property type="entry name" value="WH_DNA-bd_sf"/>
</dbReference>
<dbReference type="Gene3D" id="2.30.30.100">
    <property type="match status" value="1"/>
</dbReference>
<dbReference type="PROSITE" id="PS51733">
    <property type="entry name" value="BPL_LPL_CATALYTIC"/>
    <property type="match status" value="1"/>
</dbReference>